<evidence type="ECO:0000313" key="2">
    <source>
        <dbReference type="EMBL" id="KOB52178.1"/>
    </source>
</evidence>
<organism evidence="2 3">
    <name type="scientific">Operophtera brumata</name>
    <name type="common">Winter moth</name>
    <name type="synonym">Phalaena brumata</name>
    <dbReference type="NCBI Taxonomy" id="104452"/>
    <lineage>
        <taxon>Eukaryota</taxon>
        <taxon>Metazoa</taxon>
        <taxon>Ecdysozoa</taxon>
        <taxon>Arthropoda</taxon>
        <taxon>Hexapoda</taxon>
        <taxon>Insecta</taxon>
        <taxon>Pterygota</taxon>
        <taxon>Neoptera</taxon>
        <taxon>Endopterygota</taxon>
        <taxon>Lepidoptera</taxon>
        <taxon>Glossata</taxon>
        <taxon>Ditrysia</taxon>
        <taxon>Geometroidea</taxon>
        <taxon>Geometridae</taxon>
        <taxon>Larentiinae</taxon>
        <taxon>Operophtera</taxon>
    </lineage>
</organism>
<dbReference type="AlphaFoldDB" id="A0A0L7K3D0"/>
<comment type="caution">
    <text evidence="2">The sequence shown here is derived from an EMBL/GenBank/DDBJ whole genome shotgun (WGS) entry which is preliminary data.</text>
</comment>
<accession>A0A0L7K3D0</accession>
<gene>
    <name evidence="2" type="ORF">OBRU01_26384</name>
</gene>
<reference evidence="2 3" key="1">
    <citation type="journal article" date="2015" name="Genome Biol. Evol.">
        <title>The genome of winter moth (Operophtera brumata) provides a genomic perspective on sexual dimorphism and phenology.</title>
        <authorList>
            <person name="Derks M.F."/>
            <person name="Smit S."/>
            <person name="Salis L."/>
            <person name="Schijlen E."/>
            <person name="Bossers A."/>
            <person name="Mateman C."/>
            <person name="Pijl A.S."/>
            <person name="de Ridder D."/>
            <person name="Groenen M.A."/>
            <person name="Visser M.E."/>
            <person name="Megens H.J."/>
        </authorList>
    </citation>
    <scope>NUCLEOTIDE SEQUENCE [LARGE SCALE GENOMIC DNA]</scope>
    <source>
        <strain evidence="2">WM2013NL</strain>
        <tissue evidence="2">Head and thorax</tissue>
    </source>
</reference>
<protein>
    <submittedName>
        <fullName evidence="2">Uncharacterized protein</fullName>
    </submittedName>
</protein>
<dbReference type="Proteomes" id="UP000037510">
    <property type="component" value="Unassembled WGS sequence"/>
</dbReference>
<sequence>MSSPEINCNCFVAILLHLSLRRQRHTPADTRARRRDAGGAECVQHGAGGAPGPGFDIVPVLLLQPRLPAVLEALCALQQGTTLRAVCERHGAVGAPGPGFDIVPVLLLQPRLPAVLEALCALQQGTTLRAVCERHAAVGAPGPGFDIVPVLLLQPRLPAVLEALCALQQGTTLRAVCERHGAVGAPGPGFDIRRLVVFAQVHDLIKCLKRCARFFFHTTTHKNTHPPTDSHTHTNTQHKTTHTPLFEEMLRLKLKRLKNSITDHIFMGRGEGEGFPPYAIPIPR</sequence>
<keyword evidence="3" id="KW-1185">Reference proteome</keyword>
<feature type="region of interest" description="Disordered" evidence="1">
    <location>
        <begin position="222"/>
        <end position="241"/>
    </location>
</feature>
<evidence type="ECO:0000313" key="3">
    <source>
        <dbReference type="Proteomes" id="UP000037510"/>
    </source>
</evidence>
<name>A0A0L7K3D0_OPEBR</name>
<evidence type="ECO:0000256" key="1">
    <source>
        <dbReference type="SAM" id="MobiDB-lite"/>
    </source>
</evidence>
<dbReference type="EMBL" id="JTDY01013174">
    <property type="protein sequence ID" value="KOB52178.1"/>
    <property type="molecule type" value="Genomic_DNA"/>
</dbReference>
<proteinExistence type="predicted"/>